<organism evidence="1 2">
    <name type="scientific">Goodea atripinnis</name>
    <dbReference type="NCBI Taxonomy" id="208336"/>
    <lineage>
        <taxon>Eukaryota</taxon>
        <taxon>Metazoa</taxon>
        <taxon>Chordata</taxon>
        <taxon>Craniata</taxon>
        <taxon>Vertebrata</taxon>
        <taxon>Euteleostomi</taxon>
        <taxon>Actinopterygii</taxon>
        <taxon>Neopterygii</taxon>
        <taxon>Teleostei</taxon>
        <taxon>Neoteleostei</taxon>
        <taxon>Acanthomorphata</taxon>
        <taxon>Ovalentaria</taxon>
        <taxon>Atherinomorphae</taxon>
        <taxon>Cyprinodontiformes</taxon>
        <taxon>Goodeidae</taxon>
        <taxon>Goodea</taxon>
    </lineage>
</organism>
<feature type="non-terminal residue" evidence="1">
    <location>
        <position position="1"/>
    </location>
</feature>
<evidence type="ECO:0000313" key="2">
    <source>
        <dbReference type="Proteomes" id="UP001476798"/>
    </source>
</evidence>
<comment type="caution">
    <text evidence="1">The sequence shown here is derived from an EMBL/GenBank/DDBJ whole genome shotgun (WGS) entry which is preliminary data.</text>
</comment>
<gene>
    <name evidence="1" type="ORF">GOODEAATRI_017958</name>
</gene>
<reference evidence="1 2" key="1">
    <citation type="submission" date="2021-06" db="EMBL/GenBank/DDBJ databases">
        <authorList>
            <person name="Palmer J.M."/>
        </authorList>
    </citation>
    <scope>NUCLEOTIDE SEQUENCE [LARGE SCALE GENOMIC DNA]</scope>
    <source>
        <strain evidence="1 2">GA_2019</strain>
        <tissue evidence="1">Muscle</tissue>
    </source>
</reference>
<proteinExistence type="predicted"/>
<sequence>FIYSCSPGIDPSILAQVHVVDLSLSSEEIQELMLTQLLQSECRELLNQHTRLQNYNQLLQAKLVSAEVT</sequence>
<dbReference type="Proteomes" id="UP001476798">
    <property type="component" value="Unassembled WGS sequence"/>
</dbReference>
<protein>
    <submittedName>
        <fullName evidence="1">Uncharacterized protein</fullName>
    </submittedName>
</protein>
<keyword evidence="2" id="KW-1185">Reference proteome</keyword>
<dbReference type="EMBL" id="JAHRIO010091457">
    <property type="protein sequence ID" value="MEQ2188727.1"/>
    <property type="molecule type" value="Genomic_DNA"/>
</dbReference>
<evidence type="ECO:0000313" key="1">
    <source>
        <dbReference type="EMBL" id="MEQ2188727.1"/>
    </source>
</evidence>
<name>A0ABV0PZI6_9TELE</name>
<accession>A0ABV0PZI6</accession>